<dbReference type="Proteomes" id="UP000236165">
    <property type="component" value="Unassembled WGS sequence"/>
</dbReference>
<sequence length="116" mass="13543">MRWYEEQFRLCQQKWFGTSSKKTPNNQLALELFNEAEKESDSETPEPAVETITYRRKKKRGHRNKSVQNLPIETFEYRLPDEEQVYSCCGGALHEMSVEVRKEVTIVPCGSIGNRT</sequence>
<proteinExistence type="predicted"/>
<feature type="domain" description="Transposase TnpC homeodomain" evidence="1">
    <location>
        <begin position="3"/>
        <end position="73"/>
    </location>
</feature>
<reference evidence="2 3" key="1">
    <citation type="submission" date="2016-10" db="EMBL/GenBank/DDBJ databases">
        <title>Genome Sequence of Bacillus weihenstephanensis GM6LP.</title>
        <authorList>
            <person name="Poehlein A."/>
            <person name="Wemheuer F."/>
            <person name="Hollensteiner J."/>
            <person name="Wemheuer B."/>
        </authorList>
    </citation>
    <scope>NUCLEOTIDE SEQUENCE [LARGE SCALE GENOMIC DNA]</scope>
    <source>
        <strain evidence="2 3">GM6LP</strain>
    </source>
</reference>
<dbReference type="InterPro" id="IPR024463">
    <property type="entry name" value="Transposase_TnpC_homeodom"/>
</dbReference>
<evidence type="ECO:0000313" key="2">
    <source>
        <dbReference type="EMBL" id="PJN69716.1"/>
    </source>
</evidence>
<comment type="caution">
    <text evidence="2">The sequence shown here is derived from an EMBL/GenBank/DDBJ whole genome shotgun (WGS) entry which is preliminary data.</text>
</comment>
<dbReference type="Pfam" id="PF13007">
    <property type="entry name" value="LZ_Tnp_IS66"/>
    <property type="match status" value="1"/>
</dbReference>
<dbReference type="RefSeq" id="WP_321145811.1">
    <property type="nucleotide sequence ID" value="NZ_JARLYD010000064.1"/>
</dbReference>
<name>A0AAP8GV74_BACMY</name>
<protein>
    <recommendedName>
        <fullName evidence="1">Transposase TnpC homeodomain domain-containing protein</fullName>
    </recommendedName>
</protein>
<gene>
    <name evidence="2" type="ORF">BACWE_34660</name>
</gene>
<evidence type="ECO:0000259" key="1">
    <source>
        <dbReference type="Pfam" id="PF13007"/>
    </source>
</evidence>
<accession>A0AAP8GV74</accession>
<organism evidence="2 3">
    <name type="scientific">Bacillus mycoides</name>
    <dbReference type="NCBI Taxonomy" id="1405"/>
    <lineage>
        <taxon>Bacteria</taxon>
        <taxon>Bacillati</taxon>
        <taxon>Bacillota</taxon>
        <taxon>Bacilli</taxon>
        <taxon>Bacillales</taxon>
        <taxon>Bacillaceae</taxon>
        <taxon>Bacillus</taxon>
        <taxon>Bacillus cereus group</taxon>
    </lineage>
</organism>
<evidence type="ECO:0000313" key="3">
    <source>
        <dbReference type="Proteomes" id="UP000236165"/>
    </source>
</evidence>
<dbReference type="AlphaFoldDB" id="A0AAP8GV74"/>
<dbReference type="EMBL" id="MKZQ01000037">
    <property type="protein sequence ID" value="PJN69716.1"/>
    <property type="molecule type" value="Genomic_DNA"/>
</dbReference>